<feature type="region of interest" description="Disordered" evidence="1">
    <location>
        <begin position="1"/>
        <end position="35"/>
    </location>
</feature>
<proteinExistence type="predicted"/>
<gene>
    <name evidence="2" type="ORF">SKAU_G00393820</name>
</gene>
<dbReference type="EMBL" id="JAINUF010000020">
    <property type="protein sequence ID" value="KAJ8336039.1"/>
    <property type="molecule type" value="Genomic_DNA"/>
</dbReference>
<reference evidence="2" key="1">
    <citation type="journal article" date="2023" name="Science">
        <title>Genome structures resolve the early diversification of teleost fishes.</title>
        <authorList>
            <person name="Parey E."/>
            <person name="Louis A."/>
            <person name="Montfort J."/>
            <person name="Bouchez O."/>
            <person name="Roques C."/>
            <person name="Iampietro C."/>
            <person name="Lluch J."/>
            <person name="Castinel A."/>
            <person name="Donnadieu C."/>
            <person name="Desvignes T."/>
            <person name="Floi Bucao C."/>
            <person name="Jouanno E."/>
            <person name="Wen M."/>
            <person name="Mejri S."/>
            <person name="Dirks R."/>
            <person name="Jansen H."/>
            <person name="Henkel C."/>
            <person name="Chen W.J."/>
            <person name="Zahm M."/>
            <person name="Cabau C."/>
            <person name="Klopp C."/>
            <person name="Thompson A.W."/>
            <person name="Robinson-Rechavi M."/>
            <person name="Braasch I."/>
            <person name="Lecointre G."/>
            <person name="Bobe J."/>
            <person name="Postlethwait J.H."/>
            <person name="Berthelot C."/>
            <person name="Roest Crollius H."/>
            <person name="Guiguen Y."/>
        </authorList>
    </citation>
    <scope>NUCLEOTIDE SEQUENCE</scope>
    <source>
        <strain evidence="2">WJC10195</strain>
    </source>
</reference>
<accession>A0A9Q1EC17</accession>
<evidence type="ECO:0000256" key="1">
    <source>
        <dbReference type="SAM" id="MobiDB-lite"/>
    </source>
</evidence>
<dbReference type="AlphaFoldDB" id="A0A9Q1EC17"/>
<sequence length="107" mass="11684">MPVRPEERDSPGLEGLDEAGKRPAPRTGAGGGITGRSLIHRRWSIPGTAFNLPSWAGRGSCWNEFGRVSQQGWVWGDGQRWGDRSSDSLGVTASDDWIDSTSLCHYI</sequence>
<evidence type="ECO:0000313" key="2">
    <source>
        <dbReference type="EMBL" id="KAJ8336039.1"/>
    </source>
</evidence>
<evidence type="ECO:0000313" key="3">
    <source>
        <dbReference type="Proteomes" id="UP001152622"/>
    </source>
</evidence>
<dbReference type="Proteomes" id="UP001152622">
    <property type="component" value="Chromosome 20"/>
</dbReference>
<protein>
    <submittedName>
        <fullName evidence="2">Uncharacterized protein</fullName>
    </submittedName>
</protein>
<organism evidence="2 3">
    <name type="scientific">Synaphobranchus kaupii</name>
    <name type="common">Kaup's arrowtooth eel</name>
    <dbReference type="NCBI Taxonomy" id="118154"/>
    <lineage>
        <taxon>Eukaryota</taxon>
        <taxon>Metazoa</taxon>
        <taxon>Chordata</taxon>
        <taxon>Craniata</taxon>
        <taxon>Vertebrata</taxon>
        <taxon>Euteleostomi</taxon>
        <taxon>Actinopterygii</taxon>
        <taxon>Neopterygii</taxon>
        <taxon>Teleostei</taxon>
        <taxon>Anguilliformes</taxon>
        <taxon>Synaphobranchidae</taxon>
        <taxon>Synaphobranchus</taxon>
    </lineage>
</organism>
<name>A0A9Q1EC17_SYNKA</name>
<comment type="caution">
    <text evidence="2">The sequence shown here is derived from an EMBL/GenBank/DDBJ whole genome shotgun (WGS) entry which is preliminary data.</text>
</comment>
<feature type="compositionally biased region" description="Basic and acidic residues" evidence="1">
    <location>
        <begin position="1"/>
        <end position="11"/>
    </location>
</feature>
<keyword evidence="3" id="KW-1185">Reference proteome</keyword>